<keyword evidence="5" id="KW-1185">Reference proteome</keyword>
<dbReference type="InterPro" id="IPR010982">
    <property type="entry name" value="Lambda_DNA-bd_dom_sf"/>
</dbReference>
<dbReference type="PROSITE" id="PS50943">
    <property type="entry name" value="HTH_CROC1"/>
    <property type="match status" value="1"/>
</dbReference>
<dbReference type="Pfam" id="PF13560">
    <property type="entry name" value="HTH_31"/>
    <property type="match status" value="1"/>
</dbReference>
<feature type="coiled-coil region" evidence="1">
    <location>
        <begin position="176"/>
        <end position="207"/>
    </location>
</feature>
<dbReference type="Gene3D" id="1.10.260.40">
    <property type="entry name" value="lambda repressor-like DNA-binding domains"/>
    <property type="match status" value="1"/>
</dbReference>
<feature type="compositionally biased region" description="Polar residues" evidence="2">
    <location>
        <begin position="1"/>
        <end position="12"/>
    </location>
</feature>
<feature type="region of interest" description="Disordered" evidence="2">
    <location>
        <begin position="119"/>
        <end position="141"/>
    </location>
</feature>
<dbReference type="STRING" id="57704.SAMN04489793_2913"/>
<dbReference type="SUPFAM" id="SSF47413">
    <property type="entry name" value="lambda repressor-like DNA-binding domains"/>
    <property type="match status" value="1"/>
</dbReference>
<evidence type="ECO:0000256" key="2">
    <source>
        <dbReference type="SAM" id="MobiDB-lite"/>
    </source>
</evidence>
<protein>
    <submittedName>
        <fullName evidence="4">Helix-turn-helix domain-containing protein</fullName>
    </submittedName>
</protein>
<gene>
    <name evidence="4" type="ORF">SAMN04489793_2913</name>
</gene>
<accession>A0A1H4UJ92</accession>
<reference evidence="5" key="1">
    <citation type="submission" date="2016-10" db="EMBL/GenBank/DDBJ databases">
        <authorList>
            <person name="Varghese N."/>
            <person name="Submissions S."/>
        </authorList>
    </citation>
    <scope>NUCLEOTIDE SEQUENCE [LARGE SCALE GENOMIC DNA]</scope>
    <source>
        <strain evidence="5">DSM 44234</strain>
    </source>
</reference>
<organism evidence="4 5">
    <name type="scientific">Tsukamurella tyrosinosolvens</name>
    <dbReference type="NCBI Taxonomy" id="57704"/>
    <lineage>
        <taxon>Bacteria</taxon>
        <taxon>Bacillati</taxon>
        <taxon>Actinomycetota</taxon>
        <taxon>Actinomycetes</taxon>
        <taxon>Mycobacteriales</taxon>
        <taxon>Tsukamurellaceae</taxon>
        <taxon>Tsukamurella</taxon>
    </lineage>
</organism>
<evidence type="ECO:0000256" key="1">
    <source>
        <dbReference type="SAM" id="Coils"/>
    </source>
</evidence>
<dbReference type="CDD" id="cd00093">
    <property type="entry name" value="HTH_XRE"/>
    <property type="match status" value="1"/>
</dbReference>
<feature type="domain" description="HTH cro/C1-type" evidence="3">
    <location>
        <begin position="51"/>
        <end position="105"/>
    </location>
</feature>
<keyword evidence="1" id="KW-0175">Coiled coil</keyword>
<sequence>MASPTSSAQSADTPAGGIEHRSNDSLAARSDLTAVEQSDSYITDVALGAAIRTRRQALGVRQHALASIVEIDERVFSRIERGERPVRATELPEIATALGTTADQLMRVARAITRYRVTEPEDARRSAPPENAPPRPRTWDELHADGASQEDLLADRLGMKSALRHYQSEQANKAKIDEAQAQAEQIVEDAAAKAERLDAEAAAERDRIQADFDRALEVIRSRDPRIPKLQTFGQIAEEAARTIEYARTRRQTDRDRLEELTAEQATPATIATTRAMADSWDGIEQISESFRDFVQGIDPLSPVAERDLLRFLLDRLAEEVKGSDRVRRQLVSATIRNFEEAVRAAF</sequence>
<name>A0A1H4UJ92_TSUTY</name>
<evidence type="ECO:0000259" key="3">
    <source>
        <dbReference type="PROSITE" id="PS50943"/>
    </source>
</evidence>
<dbReference type="RefSeq" id="WP_068741692.1">
    <property type="nucleotide sequence ID" value="NZ_FNSA01000003.1"/>
</dbReference>
<dbReference type="EMBL" id="FNSA01000003">
    <property type="protein sequence ID" value="SEC68478.1"/>
    <property type="molecule type" value="Genomic_DNA"/>
</dbReference>
<evidence type="ECO:0000313" key="4">
    <source>
        <dbReference type="EMBL" id="SEC68478.1"/>
    </source>
</evidence>
<evidence type="ECO:0000313" key="5">
    <source>
        <dbReference type="Proteomes" id="UP000182241"/>
    </source>
</evidence>
<feature type="region of interest" description="Disordered" evidence="2">
    <location>
        <begin position="1"/>
        <end position="24"/>
    </location>
</feature>
<dbReference type="SMART" id="SM00530">
    <property type="entry name" value="HTH_XRE"/>
    <property type="match status" value="1"/>
</dbReference>
<proteinExistence type="predicted"/>
<dbReference type="AlphaFoldDB" id="A0A1H4UJ92"/>
<dbReference type="GO" id="GO:0003677">
    <property type="term" value="F:DNA binding"/>
    <property type="evidence" value="ECO:0007669"/>
    <property type="project" value="InterPro"/>
</dbReference>
<dbReference type="InterPro" id="IPR001387">
    <property type="entry name" value="Cro/C1-type_HTH"/>
</dbReference>
<dbReference type="Proteomes" id="UP000182241">
    <property type="component" value="Unassembled WGS sequence"/>
</dbReference>